<evidence type="ECO:0000313" key="6">
    <source>
        <dbReference type="EMBL" id="PED82573.1"/>
    </source>
</evidence>
<reference evidence="6 7" key="1">
    <citation type="submission" date="2017-09" db="EMBL/GenBank/DDBJ databases">
        <title>Large-scale bioinformatics analysis of Bacillus genomes uncovers conserved roles of natural products in bacterial physiology.</title>
        <authorList>
            <consortium name="Agbiome Team Llc"/>
            <person name="Bleich R.M."/>
            <person name="Grubbs K.J."/>
            <person name="Santa Maria K.C."/>
            <person name="Allen S.E."/>
            <person name="Farag S."/>
            <person name="Shank E.A."/>
            <person name="Bowers A."/>
        </authorList>
    </citation>
    <scope>NUCLEOTIDE SEQUENCE [LARGE SCALE GENOMIC DNA]</scope>
    <source>
        <strain evidence="6 7">AFS092012</strain>
    </source>
</reference>
<keyword evidence="3" id="KW-0238">DNA-binding</keyword>
<feature type="domain" description="HTH merR-type" evidence="5">
    <location>
        <begin position="4"/>
        <end position="73"/>
    </location>
</feature>
<dbReference type="InterPro" id="IPR009061">
    <property type="entry name" value="DNA-bd_dom_put_sf"/>
</dbReference>
<evidence type="ECO:0000256" key="2">
    <source>
        <dbReference type="ARBA" id="ARBA00023015"/>
    </source>
</evidence>
<dbReference type="AlphaFoldDB" id="A0AA91VCA8"/>
<dbReference type="InterPro" id="IPR047057">
    <property type="entry name" value="MerR_fam"/>
</dbReference>
<keyword evidence="1" id="KW-0678">Repressor</keyword>
<gene>
    <name evidence="6" type="ORF">CON65_10685</name>
</gene>
<dbReference type="Gene3D" id="1.10.1660.10">
    <property type="match status" value="1"/>
</dbReference>
<comment type="caution">
    <text evidence="6">The sequence shown here is derived from an EMBL/GenBank/DDBJ whole genome shotgun (WGS) entry which is preliminary data.</text>
</comment>
<dbReference type="Pfam" id="PF13411">
    <property type="entry name" value="MerR_1"/>
    <property type="match status" value="1"/>
</dbReference>
<protein>
    <submittedName>
        <fullName evidence="6">Transcriptional regulator</fullName>
    </submittedName>
</protein>
<keyword evidence="2" id="KW-0805">Transcription regulation</keyword>
<dbReference type="GO" id="GO:0003677">
    <property type="term" value="F:DNA binding"/>
    <property type="evidence" value="ECO:0007669"/>
    <property type="project" value="UniProtKB-KW"/>
</dbReference>
<dbReference type="PANTHER" id="PTHR30204:SF69">
    <property type="entry name" value="MERR-FAMILY TRANSCRIPTIONAL REGULATOR"/>
    <property type="match status" value="1"/>
</dbReference>
<dbReference type="PROSITE" id="PS50937">
    <property type="entry name" value="HTH_MERR_2"/>
    <property type="match status" value="1"/>
</dbReference>
<evidence type="ECO:0000256" key="4">
    <source>
        <dbReference type="ARBA" id="ARBA00023163"/>
    </source>
</evidence>
<name>A0AA91VCA8_9BACI</name>
<dbReference type="PANTHER" id="PTHR30204">
    <property type="entry name" value="REDOX-CYCLING DRUG-SENSING TRANSCRIPTIONAL ACTIVATOR SOXR"/>
    <property type="match status" value="1"/>
</dbReference>
<dbReference type="RefSeq" id="WP_097898318.1">
    <property type="nucleotide sequence ID" value="NZ_NVOR01000031.1"/>
</dbReference>
<organism evidence="6 7">
    <name type="scientific">Bacillus pseudomycoides</name>
    <dbReference type="NCBI Taxonomy" id="64104"/>
    <lineage>
        <taxon>Bacteria</taxon>
        <taxon>Bacillati</taxon>
        <taxon>Bacillota</taxon>
        <taxon>Bacilli</taxon>
        <taxon>Bacillales</taxon>
        <taxon>Bacillaceae</taxon>
        <taxon>Bacillus</taxon>
        <taxon>Bacillus cereus group</taxon>
    </lineage>
</organism>
<keyword evidence="4" id="KW-0804">Transcription</keyword>
<proteinExistence type="predicted"/>
<dbReference type="SMART" id="SM00422">
    <property type="entry name" value="HTH_MERR"/>
    <property type="match status" value="1"/>
</dbReference>
<evidence type="ECO:0000313" key="7">
    <source>
        <dbReference type="Proteomes" id="UP000221020"/>
    </source>
</evidence>
<accession>A0AA91VCA8</accession>
<evidence type="ECO:0000256" key="1">
    <source>
        <dbReference type="ARBA" id="ARBA00022491"/>
    </source>
</evidence>
<dbReference type="SUPFAM" id="SSF46955">
    <property type="entry name" value="Putative DNA-binding domain"/>
    <property type="match status" value="1"/>
</dbReference>
<dbReference type="EMBL" id="NVOR01000031">
    <property type="protein sequence ID" value="PED82573.1"/>
    <property type="molecule type" value="Genomic_DNA"/>
</dbReference>
<dbReference type="InterPro" id="IPR000551">
    <property type="entry name" value="MerR-type_HTH_dom"/>
</dbReference>
<sequence length="245" mass="29001">MKGTITINQLARIFDISHHQIRYYEEKGLLFPSYVDKNKYRKYALKEIYQLAQILMLRNLNLSVAQIKDIFTTYQKSEYLNLLKGKSNEIIDEIKRLTEIQKSIEYHMYNLTKEKIDSTKHVENIHLKKFITLRTDENLTAKDVFEMKLPILLFDNDIFYVFEEDTYHLCIKTDGNADFVIKEGMYKSLYIHGGTDEEFEEQLLAIVAKENFLIYAIEYSNEVFISGDILELEILMPIKEDEGDY</sequence>
<dbReference type="Proteomes" id="UP000221020">
    <property type="component" value="Unassembled WGS sequence"/>
</dbReference>
<dbReference type="GO" id="GO:0003700">
    <property type="term" value="F:DNA-binding transcription factor activity"/>
    <property type="evidence" value="ECO:0007669"/>
    <property type="project" value="InterPro"/>
</dbReference>
<evidence type="ECO:0000259" key="5">
    <source>
        <dbReference type="PROSITE" id="PS50937"/>
    </source>
</evidence>
<evidence type="ECO:0000256" key="3">
    <source>
        <dbReference type="ARBA" id="ARBA00023125"/>
    </source>
</evidence>